<comment type="caution">
    <text evidence="2">The sequence shown here is derived from an EMBL/GenBank/DDBJ whole genome shotgun (WGS) entry which is preliminary data.</text>
</comment>
<dbReference type="Proteomes" id="UP001273166">
    <property type="component" value="Unassembled WGS sequence"/>
</dbReference>
<dbReference type="Gene3D" id="3.40.50.300">
    <property type="entry name" value="P-loop containing nucleotide triphosphate hydrolases"/>
    <property type="match status" value="2"/>
</dbReference>
<dbReference type="SUPFAM" id="SSF52540">
    <property type="entry name" value="P-loop containing nucleoside triphosphate hydrolases"/>
    <property type="match status" value="1"/>
</dbReference>
<dbReference type="CDD" id="cd02024">
    <property type="entry name" value="NRK1"/>
    <property type="match status" value="1"/>
</dbReference>
<proteinExistence type="predicted"/>
<keyword evidence="3" id="KW-1185">Reference proteome</keyword>
<feature type="compositionally biased region" description="Low complexity" evidence="1">
    <location>
        <begin position="136"/>
        <end position="165"/>
    </location>
</feature>
<evidence type="ECO:0000313" key="3">
    <source>
        <dbReference type="Proteomes" id="UP001273166"/>
    </source>
</evidence>
<accession>A0AAJ0GQJ5</accession>
<dbReference type="RefSeq" id="XP_062720077.1">
    <property type="nucleotide sequence ID" value="XM_062863008.1"/>
</dbReference>
<feature type="compositionally biased region" description="Low complexity" evidence="1">
    <location>
        <begin position="94"/>
        <end position="111"/>
    </location>
</feature>
<feature type="region of interest" description="Disordered" evidence="1">
    <location>
        <begin position="85"/>
        <end position="165"/>
    </location>
</feature>
<dbReference type="GeneID" id="87881837"/>
<feature type="compositionally biased region" description="Pro residues" evidence="1">
    <location>
        <begin position="126"/>
        <end position="135"/>
    </location>
</feature>
<evidence type="ECO:0000313" key="2">
    <source>
        <dbReference type="EMBL" id="KAK3304297.1"/>
    </source>
</evidence>
<dbReference type="PRINTS" id="PR00988">
    <property type="entry name" value="URIDINKINASE"/>
</dbReference>
<sequence>MTLPLEMEQPRTILIGISGCSSSGKTTLARLLRDIFPETFILHEDDFYKPESELPIKDGLLDWDCPEAISIPDLEAALTHIRETGSSPVSSIVPNTTTTPSSDTNPCSSTSRLSHRSGHGCTSSPLPLPPPPSSPRTPLASSSSSFTSLPSSGKSSSSRSSLTTTMPARRIQASLISKEDQNSVGPSPISPSRLAHCTAKVRAWLAPGQPGSLIFSSPPPPPRSSAGESNENDSQPTPQNQDDNEEEKKKKKNRNKKNTRLCILDGFLLFSPQPQPLCRVTSLLDIKLFLQVSKQKALQRREARDGYVTLEGFWKDPPGYVEKIVWPNYAAAHRWMFVEGVVEGGRLDEGVLRREGIRAMAANQGKEDAEFGEMLEWAVQVVMDELERICLGGEKGVDGARGDGDAK</sequence>
<organism evidence="2 3">
    <name type="scientific">Chaetomium strumarium</name>
    <dbReference type="NCBI Taxonomy" id="1170767"/>
    <lineage>
        <taxon>Eukaryota</taxon>
        <taxon>Fungi</taxon>
        <taxon>Dikarya</taxon>
        <taxon>Ascomycota</taxon>
        <taxon>Pezizomycotina</taxon>
        <taxon>Sordariomycetes</taxon>
        <taxon>Sordariomycetidae</taxon>
        <taxon>Sordariales</taxon>
        <taxon>Chaetomiaceae</taxon>
        <taxon>Chaetomium</taxon>
    </lineage>
</organism>
<name>A0AAJ0GQJ5_9PEZI</name>
<dbReference type="EMBL" id="JAUDZG010000005">
    <property type="protein sequence ID" value="KAK3304297.1"/>
    <property type="molecule type" value="Genomic_DNA"/>
</dbReference>
<evidence type="ECO:0000256" key="1">
    <source>
        <dbReference type="SAM" id="MobiDB-lite"/>
    </source>
</evidence>
<dbReference type="PANTHER" id="PTHR10285">
    <property type="entry name" value="URIDINE KINASE"/>
    <property type="match status" value="1"/>
</dbReference>
<dbReference type="AlphaFoldDB" id="A0AAJ0GQJ5"/>
<dbReference type="InterPro" id="IPR027417">
    <property type="entry name" value="P-loop_NTPase"/>
</dbReference>
<protein>
    <submittedName>
        <fullName evidence="2">Nicotinamide riboside protein</fullName>
    </submittedName>
</protein>
<reference evidence="2" key="2">
    <citation type="submission" date="2023-06" db="EMBL/GenBank/DDBJ databases">
        <authorList>
            <consortium name="Lawrence Berkeley National Laboratory"/>
            <person name="Mondo S.J."/>
            <person name="Hensen N."/>
            <person name="Bonometti L."/>
            <person name="Westerberg I."/>
            <person name="Brannstrom I.O."/>
            <person name="Guillou S."/>
            <person name="Cros-Aarteil S."/>
            <person name="Calhoun S."/>
            <person name="Haridas S."/>
            <person name="Kuo A."/>
            <person name="Pangilinan J."/>
            <person name="Riley R."/>
            <person name="Labutti K."/>
            <person name="Andreopoulos B."/>
            <person name="Lipzen A."/>
            <person name="Chen C."/>
            <person name="Yanf M."/>
            <person name="Daum C."/>
            <person name="Ng V."/>
            <person name="Clum A."/>
            <person name="Steindorff A."/>
            <person name="Ohm R."/>
            <person name="Martin F."/>
            <person name="Silar P."/>
            <person name="Natvig D."/>
            <person name="Lalanne C."/>
            <person name="Gautier V."/>
            <person name="Ament-Velasquez S.L."/>
            <person name="Kruys A."/>
            <person name="Hutchinson M.I."/>
            <person name="Powell A.J."/>
            <person name="Barry K."/>
            <person name="Miller A.N."/>
            <person name="Grigoriev I.V."/>
            <person name="Debuchy R."/>
            <person name="Gladieux P."/>
            <person name="Thoren M.H."/>
            <person name="Johannesson H."/>
        </authorList>
    </citation>
    <scope>NUCLEOTIDE SEQUENCE</scope>
    <source>
        <strain evidence="2">CBS 333.67</strain>
    </source>
</reference>
<feature type="compositionally biased region" description="Polar residues" evidence="1">
    <location>
        <begin position="226"/>
        <end position="241"/>
    </location>
</feature>
<gene>
    <name evidence="2" type="ORF">B0T15DRAFT_235357</name>
</gene>
<reference evidence="2" key="1">
    <citation type="journal article" date="2023" name="Mol. Phylogenet. Evol.">
        <title>Genome-scale phylogeny and comparative genomics of the fungal order Sordariales.</title>
        <authorList>
            <person name="Hensen N."/>
            <person name="Bonometti L."/>
            <person name="Westerberg I."/>
            <person name="Brannstrom I.O."/>
            <person name="Guillou S."/>
            <person name="Cros-Aarteil S."/>
            <person name="Calhoun S."/>
            <person name="Haridas S."/>
            <person name="Kuo A."/>
            <person name="Mondo S."/>
            <person name="Pangilinan J."/>
            <person name="Riley R."/>
            <person name="LaButti K."/>
            <person name="Andreopoulos B."/>
            <person name="Lipzen A."/>
            <person name="Chen C."/>
            <person name="Yan M."/>
            <person name="Daum C."/>
            <person name="Ng V."/>
            <person name="Clum A."/>
            <person name="Steindorff A."/>
            <person name="Ohm R.A."/>
            <person name="Martin F."/>
            <person name="Silar P."/>
            <person name="Natvig D.O."/>
            <person name="Lalanne C."/>
            <person name="Gautier V."/>
            <person name="Ament-Velasquez S.L."/>
            <person name="Kruys A."/>
            <person name="Hutchinson M.I."/>
            <person name="Powell A.J."/>
            <person name="Barry K."/>
            <person name="Miller A.N."/>
            <person name="Grigoriev I.V."/>
            <person name="Debuchy R."/>
            <person name="Gladieux P."/>
            <person name="Hiltunen Thoren M."/>
            <person name="Johannesson H."/>
        </authorList>
    </citation>
    <scope>NUCLEOTIDE SEQUENCE</scope>
    <source>
        <strain evidence="2">CBS 333.67</strain>
    </source>
</reference>
<feature type="region of interest" description="Disordered" evidence="1">
    <location>
        <begin position="209"/>
        <end position="254"/>
    </location>
</feature>